<dbReference type="InterPro" id="IPR000792">
    <property type="entry name" value="Tscrpt_reg_LuxR_C"/>
</dbReference>
<dbReference type="SUPFAM" id="SSF46894">
    <property type="entry name" value="C-terminal effector domain of the bipartite response regulators"/>
    <property type="match status" value="1"/>
</dbReference>
<dbReference type="Pfam" id="PF00196">
    <property type="entry name" value="GerE"/>
    <property type="match status" value="1"/>
</dbReference>
<dbReference type="PROSITE" id="PS50110">
    <property type="entry name" value="RESPONSE_REGULATORY"/>
    <property type="match status" value="1"/>
</dbReference>
<feature type="modified residue" description="4-aspartylphosphate" evidence="5">
    <location>
        <position position="71"/>
    </location>
</feature>
<dbReference type="RefSeq" id="WP_377570450.1">
    <property type="nucleotide sequence ID" value="NZ_JBHTMP010000016.1"/>
</dbReference>
<feature type="region of interest" description="Disordered" evidence="6">
    <location>
        <begin position="234"/>
        <end position="258"/>
    </location>
</feature>
<evidence type="ECO:0000313" key="9">
    <source>
        <dbReference type="EMBL" id="MFD1321994.1"/>
    </source>
</evidence>
<feature type="domain" description="Response regulatory" evidence="8">
    <location>
        <begin position="20"/>
        <end position="136"/>
    </location>
</feature>
<dbReference type="InterPro" id="IPR016032">
    <property type="entry name" value="Sig_transdc_resp-reg_C-effctor"/>
</dbReference>
<dbReference type="PANTHER" id="PTHR43214">
    <property type="entry name" value="TWO-COMPONENT RESPONSE REGULATOR"/>
    <property type="match status" value="1"/>
</dbReference>
<comment type="caution">
    <text evidence="9">The sequence shown here is derived from an EMBL/GenBank/DDBJ whole genome shotgun (WGS) entry which is preliminary data.</text>
</comment>
<dbReference type="PROSITE" id="PS50043">
    <property type="entry name" value="HTH_LUXR_2"/>
    <property type="match status" value="1"/>
</dbReference>
<keyword evidence="3" id="KW-0238">DNA-binding</keyword>
<dbReference type="PRINTS" id="PR00038">
    <property type="entry name" value="HTHLUXR"/>
</dbReference>
<evidence type="ECO:0000259" key="7">
    <source>
        <dbReference type="PROSITE" id="PS50043"/>
    </source>
</evidence>
<dbReference type="SMART" id="SM00421">
    <property type="entry name" value="HTH_LUXR"/>
    <property type="match status" value="1"/>
</dbReference>
<accession>A0ABW3YCV9</accession>
<keyword evidence="1 5" id="KW-0597">Phosphoprotein</keyword>
<keyword evidence="2" id="KW-0805">Transcription regulation</keyword>
<evidence type="ECO:0000256" key="5">
    <source>
        <dbReference type="PROSITE-ProRule" id="PRU00169"/>
    </source>
</evidence>
<dbReference type="InterPro" id="IPR001789">
    <property type="entry name" value="Sig_transdc_resp-reg_receiver"/>
</dbReference>
<dbReference type="SMART" id="SM00448">
    <property type="entry name" value="REC"/>
    <property type="match status" value="1"/>
</dbReference>
<organism evidence="9 10">
    <name type="scientific">Micromonospora sonneratiae</name>
    <dbReference type="NCBI Taxonomy" id="1184706"/>
    <lineage>
        <taxon>Bacteria</taxon>
        <taxon>Bacillati</taxon>
        <taxon>Actinomycetota</taxon>
        <taxon>Actinomycetes</taxon>
        <taxon>Micromonosporales</taxon>
        <taxon>Micromonosporaceae</taxon>
        <taxon>Micromonospora</taxon>
    </lineage>
</organism>
<proteinExistence type="predicted"/>
<dbReference type="InterPro" id="IPR039420">
    <property type="entry name" value="WalR-like"/>
</dbReference>
<keyword evidence="10" id="KW-1185">Reference proteome</keyword>
<evidence type="ECO:0000313" key="10">
    <source>
        <dbReference type="Proteomes" id="UP001597260"/>
    </source>
</evidence>
<evidence type="ECO:0000256" key="6">
    <source>
        <dbReference type="SAM" id="MobiDB-lite"/>
    </source>
</evidence>
<evidence type="ECO:0000256" key="3">
    <source>
        <dbReference type="ARBA" id="ARBA00023125"/>
    </source>
</evidence>
<evidence type="ECO:0000256" key="1">
    <source>
        <dbReference type="ARBA" id="ARBA00022553"/>
    </source>
</evidence>
<dbReference type="CDD" id="cd17535">
    <property type="entry name" value="REC_NarL-like"/>
    <property type="match status" value="1"/>
</dbReference>
<dbReference type="Pfam" id="PF00072">
    <property type="entry name" value="Response_reg"/>
    <property type="match status" value="1"/>
</dbReference>
<dbReference type="InterPro" id="IPR011006">
    <property type="entry name" value="CheY-like_superfamily"/>
</dbReference>
<name>A0ABW3YCV9_9ACTN</name>
<dbReference type="CDD" id="cd06170">
    <property type="entry name" value="LuxR_C_like"/>
    <property type="match status" value="1"/>
</dbReference>
<keyword evidence="4" id="KW-0804">Transcription</keyword>
<gene>
    <name evidence="9" type="ORF">ACFQ4H_12910</name>
</gene>
<reference evidence="10" key="1">
    <citation type="journal article" date="2019" name="Int. J. Syst. Evol. Microbiol.">
        <title>The Global Catalogue of Microorganisms (GCM) 10K type strain sequencing project: providing services to taxonomists for standard genome sequencing and annotation.</title>
        <authorList>
            <consortium name="The Broad Institute Genomics Platform"/>
            <consortium name="The Broad Institute Genome Sequencing Center for Infectious Disease"/>
            <person name="Wu L."/>
            <person name="Ma J."/>
        </authorList>
    </citation>
    <scope>NUCLEOTIDE SEQUENCE [LARGE SCALE GENOMIC DNA]</scope>
    <source>
        <strain evidence="10">JCM 31037</strain>
    </source>
</reference>
<sequence length="258" mass="28102">MNADIPDGHLPGDAVDGAIRVCIVDDQTLVRQGIRHLLELSADVVVVGEAADGDQALEVIIRVEPDVVLLDLRMPRRDGIATLIALRERRIEVPTLVLTTFDDDELVLRALRAGACGYLLKDVTLEQLLGAVRTLAAGGSLVQPALTDRLLRAVPELPEQNTIDDLPPPQSITAREREILRLLAGGYSNREIAAALHLAEGTVKNHVSNLLMKLGVRDRTRAVLRALHLGLLTPAQRDDGPTPARWGVRKGPFQGRKR</sequence>
<dbReference type="Proteomes" id="UP001597260">
    <property type="component" value="Unassembled WGS sequence"/>
</dbReference>
<feature type="domain" description="HTH luxR-type" evidence="7">
    <location>
        <begin position="165"/>
        <end position="230"/>
    </location>
</feature>
<protein>
    <submittedName>
        <fullName evidence="9">Response regulator</fullName>
    </submittedName>
</protein>
<evidence type="ECO:0000259" key="8">
    <source>
        <dbReference type="PROSITE" id="PS50110"/>
    </source>
</evidence>
<dbReference type="SUPFAM" id="SSF52172">
    <property type="entry name" value="CheY-like"/>
    <property type="match status" value="1"/>
</dbReference>
<dbReference type="Gene3D" id="3.40.50.2300">
    <property type="match status" value="1"/>
</dbReference>
<evidence type="ECO:0000256" key="2">
    <source>
        <dbReference type="ARBA" id="ARBA00023015"/>
    </source>
</evidence>
<evidence type="ECO:0000256" key="4">
    <source>
        <dbReference type="ARBA" id="ARBA00023163"/>
    </source>
</evidence>
<dbReference type="PANTHER" id="PTHR43214:SF24">
    <property type="entry name" value="TRANSCRIPTIONAL REGULATORY PROTEIN NARL-RELATED"/>
    <property type="match status" value="1"/>
</dbReference>
<dbReference type="PROSITE" id="PS00622">
    <property type="entry name" value="HTH_LUXR_1"/>
    <property type="match status" value="1"/>
</dbReference>
<dbReference type="InterPro" id="IPR058245">
    <property type="entry name" value="NreC/VraR/RcsB-like_REC"/>
</dbReference>
<dbReference type="EMBL" id="JBHTMP010000016">
    <property type="protein sequence ID" value="MFD1321994.1"/>
    <property type="molecule type" value="Genomic_DNA"/>
</dbReference>